<evidence type="ECO:0000313" key="2">
    <source>
        <dbReference type="Proteomes" id="UP001364156"/>
    </source>
</evidence>
<name>A0ABZ2HCW2_9RHOB</name>
<accession>A0ABZ2HCW2</accession>
<proteinExistence type="predicted"/>
<dbReference type="Proteomes" id="UP001364156">
    <property type="component" value="Chromosome"/>
</dbReference>
<protein>
    <submittedName>
        <fullName evidence="1">Uncharacterized protein</fullName>
    </submittedName>
</protein>
<evidence type="ECO:0000313" key="1">
    <source>
        <dbReference type="EMBL" id="WWR45620.1"/>
    </source>
</evidence>
<reference evidence="1 2" key="1">
    <citation type="submission" date="2023-10" db="EMBL/GenBank/DDBJ databases">
        <title>Roseovarius strain S88 nov., isolated from a marine algae.</title>
        <authorList>
            <person name="Lee M.W."/>
            <person name="Lee J.K."/>
            <person name="Kim J.M."/>
            <person name="Choi D.G."/>
            <person name="Baek J.H."/>
            <person name="Bayburt H."/>
            <person name="Jung J.J."/>
            <person name="Han D.M."/>
            <person name="Jeon C.O."/>
        </authorList>
    </citation>
    <scope>NUCLEOTIDE SEQUENCE [LARGE SCALE GENOMIC DNA]</scope>
    <source>
        <strain evidence="1 2">S88</strain>
    </source>
</reference>
<keyword evidence="2" id="KW-1185">Reference proteome</keyword>
<dbReference type="EMBL" id="CP146069">
    <property type="protein sequence ID" value="WWR45620.1"/>
    <property type="molecule type" value="Genomic_DNA"/>
</dbReference>
<gene>
    <name evidence="1" type="ORF">RZ517_12565</name>
</gene>
<organism evidence="1 2">
    <name type="scientific">Roseovarius phycicola</name>
    <dbReference type="NCBI Taxonomy" id="3080976"/>
    <lineage>
        <taxon>Bacteria</taxon>
        <taxon>Pseudomonadati</taxon>
        <taxon>Pseudomonadota</taxon>
        <taxon>Alphaproteobacteria</taxon>
        <taxon>Rhodobacterales</taxon>
        <taxon>Roseobacteraceae</taxon>
        <taxon>Roseovarius</taxon>
    </lineage>
</organism>
<sequence length="46" mass="5039">MFEETNEDPPRAPTQDPMSLVGKEAVLKGGSADKEYIYLGIVQKGQ</sequence>